<organism evidence="2 3">
    <name type="scientific">Paracoccus sanguinis</name>
    <dbReference type="NCBI Taxonomy" id="1545044"/>
    <lineage>
        <taxon>Bacteria</taxon>
        <taxon>Pseudomonadati</taxon>
        <taxon>Pseudomonadota</taxon>
        <taxon>Alphaproteobacteria</taxon>
        <taxon>Rhodobacterales</taxon>
        <taxon>Paracoccaceae</taxon>
        <taxon>Paracoccus</taxon>
    </lineage>
</organism>
<evidence type="ECO:0000313" key="2">
    <source>
        <dbReference type="EMBL" id="SDX43275.1"/>
    </source>
</evidence>
<gene>
    <name evidence="2" type="ORF">SAMN05444276_10694</name>
</gene>
<dbReference type="Pfam" id="PF07030">
    <property type="entry name" value="Phage_Mu_Gp36"/>
    <property type="match status" value="1"/>
</dbReference>
<sequence length="142" mass="15323">MSYASVADLKAVIPARDLALLAGFDQGDAAASDARLAQALTDASAEIDGYLRRQVSLPLADPPHTLNVYCRDLAMWRLYRNLGHDTDRLKALRDGALSWLRDVAAGKIGLGDDDTPPLDTSGGVAMTDGPERLLTRDSMRGW</sequence>
<dbReference type="InterPro" id="IPR009752">
    <property type="entry name" value="Phage_Mu_GpJ"/>
</dbReference>
<dbReference type="RefSeq" id="WP_052176227.1">
    <property type="nucleotide sequence ID" value="NZ_FNNA01000006.1"/>
</dbReference>
<dbReference type="EMBL" id="FNNA01000006">
    <property type="protein sequence ID" value="SDX43275.1"/>
    <property type="molecule type" value="Genomic_DNA"/>
</dbReference>
<dbReference type="AlphaFoldDB" id="A0A1H3BNA3"/>
<dbReference type="Proteomes" id="UP000182944">
    <property type="component" value="Unassembled WGS sequence"/>
</dbReference>
<evidence type="ECO:0000313" key="3">
    <source>
        <dbReference type="Proteomes" id="UP000182944"/>
    </source>
</evidence>
<proteinExistence type="predicted"/>
<accession>A0A1H3BNA3</accession>
<evidence type="ECO:0000256" key="1">
    <source>
        <dbReference type="SAM" id="MobiDB-lite"/>
    </source>
</evidence>
<name>A0A1H3BNA3_9RHOB</name>
<dbReference type="OrthoDB" id="7778779at2"/>
<keyword evidence="3" id="KW-1185">Reference proteome</keyword>
<reference evidence="3" key="1">
    <citation type="submission" date="2016-10" db="EMBL/GenBank/DDBJ databases">
        <authorList>
            <person name="Varghese N."/>
            <person name="Submissions S."/>
        </authorList>
    </citation>
    <scope>NUCLEOTIDE SEQUENCE [LARGE SCALE GENOMIC DNA]</scope>
    <source>
        <strain evidence="3">DSM 29303</strain>
    </source>
</reference>
<protein>
    <submittedName>
        <fullName evidence="2">Mu-like prophage protein gp36</fullName>
    </submittedName>
</protein>
<feature type="region of interest" description="Disordered" evidence="1">
    <location>
        <begin position="111"/>
        <end position="130"/>
    </location>
</feature>
<dbReference type="STRING" id="1545044.SAMN05444276_10694"/>